<proteinExistence type="predicted"/>
<sequence length="41" mass="4555">MSGFDYDFLPARLTHTSLAKSLLGKADWTDALGRSRTEVNI</sequence>
<name>A0A8S5U3M0_9CAUD</name>
<dbReference type="EMBL" id="BK016000">
    <property type="protein sequence ID" value="DAF89021.1"/>
    <property type="molecule type" value="Genomic_DNA"/>
</dbReference>
<organism evidence="1">
    <name type="scientific">Siphoviridae sp. ctSA812</name>
    <dbReference type="NCBI Taxonomy" id="2825508"/>
    <lineage>
        <taxon>Viruses</taxon>
        <taxon>Duplodnaviria</taxon>
        <taxon>Heunggongvirae</taxon>
        <taxon>Uroviricota</taxon>
        <taxon>Caudoviricetes</taxon>
    </lineage>
</organism>
<evidence type="ECO:0000313" key="1">
    <source>
        <dbReference type="EMBL" id="DAF89021.1"/>
    </source>
</evidence>
<reference evidence="1" key="1">
    <citation type="journal article" date="2021" name="Proc. Natl. Acad. Sci. U.S.A.">
        <title>A Catalog of Tens of Thousands of Viruses from Human Metagenomes Reveals Hidden Associations with Chronic Diseases.</title>
        <authorList>
            <person name="Tisza M.J."/>
            <person name="Buck C.B."/>
        </authorList>
    </citation>
    <scope>NUCLEOTIDE SEQUENCE</scope>
    <source>
        <strain evidence="1">CtSA812</strain>
    </source>
</reference>
<accession>A0A8S5U3M0</accession>
<protein>
    <submittedName>
        <fullName evidence="1">Uncharacterized protein</fullName>
    </submittedName>
</protein>